<proteinExistence type="predicted"/>
<accession>A0ACC2VFT8</accession>
<gene>
    <name evidence="1" type="ORF">QFC20_006192</name>
</gene>
<evidence type="ECO:0000313" key="2">
    <source>
        <dbReference type="Proteomes" id="UP001230649"/>
    </source>
</evidence>
<evidence type="ECO:0000313" key="1">
    <source>
        <dbReference type="EMBL" id="KAJ9097451.1"/>
    </source>
</evidence>
<name>A0ACC2VFT8_9TREE</name>
<keyword evidence="2" id="KW-1185">Reference proteome</keyword>
<dbReference type="Proteomes" id="UP001230649">
    <property type="component" value="Unassembled WGS sequence"/>
</dbReference>
<protein>
    <submittedName>
        <fullName evidence="1">Uncharacterized protein</fullName>
    </submittedName>
</protein>
<dbReference type="EMBL" id="JASBWS010000103">
    <property type="protein sequence ID" value="KAJ9097451.1"/>
    <property type="molecule type" value="Genomic_DNA"/>
</dbReference>
<reference evidence="1" key="1">
    <citation type="submission" date="2023-04" db="EMBL/GenBank/DDBJ databases">
        <title>Draft Genome sequencing of Naganishia species isolated from polar environments using Oxford Nanopore Technology.</title>
        <authorList>
            <person name="Leo P."/>
            <person name="Venkateswaran K."/>
        </authorList>
    </citation>
    <scope>NUCLEOTIDE SEQUENCE</scope>
    <source>
        <strain evidence="1">MNA-CCFEE 5262</strain>
    </source>
</reference>
<comment type="caution">
    <text evidence="1">The sequence shown here is derived from an EMBL/GenBank/DDBJ whole genome shotgun (WGS) entry which is preliminary data.</text>
</comment>
<sequence length="133" mass="14841">MPSEAQVTKSAIDRLKSAIQAKRKADKALGFENYLKVNPNTKKRVEVQDADRLFSMSSGSYQASMNLNQSDAEERARFKQESSNLDEKDSSSKKRKREESIMSGMGEDSQVQSRPNGHGGRRVKGQSARAEDD</sequence>
<organism evidence="1 2">
    <name type="scientific">Naganishia adeliensis</name>
    <dbReference type="NCBI Taxonomy" id="92952"/>
    <lineage>
        <taxon>Eukaryota</taxon>
        <taxon>Fungi</taxon>
        <taxon>Dikarya</taxon>
        <taxon>Basidiomycota</taxon>
        <taxon>Agaricomycotina</taxon>
        <taxon>Tremellomycetes</taxon>
        <taxon>Filobasidiales</taxon>
        <taxon>Filobasidiaceae</taxon>
        <taxon>Naganishia</taxon>
    </lineage>
</organism>